<dbReference type="OrthoDB" id="10064613at2759"/>
<evidence type="ECO:0000313" key="3">
    <source>
        <dbReference type="RefSeq" id="XP_019615033.1"/>
    </source>
</evidence>
<proteinExistence type="predicted"/>
<feature type="chain" id="PRO_5027951906" evidence="1">
    <location>
        <begin position="22"/>
        <end position="160"/>
    </location>
</feature>
<reference evidence="3" key="1">
    <citation type="submission" date="2025-08" db="UniProtKB">
        <authorList>
            <consortium name="RefSeq"/>
        </authorList>
    </citation>
    <scope>IDENTIFICATION</scope>
    <source>
        <tissue evidence="3">Gonad</tissue>
    </source>
</reference>
<feature type="signal peptide" evidence="1">
    <location>
        <begin position="1"/>
        <end position="21"/>
    </location>
</feature>
<keyword evidence="1" id="KW-0732">Signal</keyword>
<accession>A0A6P4XSJ9</accession>
<evidence type="ECO:0000256" key="1">
    <source>
        <dbReference type="SAM" id="SignalP"/>
    </source>
</evidence>
<dbReference type="AlphaFoldDB" id="A0A6P4XSJ9"/>
<dbReference type="KEGG" id="bbel:109462839"/>
<evidence type="ECO:0000313" key="2">
    <source>
        <dbReference type="Proteomes" id="UP000515135"/>
    </source>
</evidence>
<protein>
    <submittedName>
        <fullName evidence="3">Uncharacterized protein LOC109462839</fullName>
    </submittedName>
</protein>
<dbReference type="GeneID" id="109462839"/>
<sequence>MKLSVMLAVVCLLLHSCLVEGQGSTVAGTTAAGGTLPPGATPPPSVDCYVCSTNVTNDACASATTGSGTSCTGACIVKLEDDDAGNLVSLDRECDTAGCNTDNDNSVFSQDTSTGGKEYEKCCAEDDCNNFSADDLRSSAGKLTAGLAAVLFGAICLLVL</sequence>
<dbReference type="RefSeq" id="XP_019615033.1">
    <property type="nucleotide sequence ID" value="XM_019759474.1"/>
</dbReference>
<organism evidence="2 3">
    <name type="scientific">Branchiostoma belcheri</name>
    <name type="common">Amphioxus</name>
    <dbReference type="NCBI Taxonomy" id="7741"/>
    <lineage>
        <taxon>Eukaryota</taxon>
        <taxon>Metazoa</taxon>
        <taxon>Chordata</taxon>
        <taxon>Cephalochordata</taxon>
        <taxon>Leptocardii</taxon>
        <taxon>Amphioxiformes</taxon>
        <taxon>Branchiostomatidae</taxon>
        <taxon>Branchiostoma</taxon>
    </lineage>
</organism>
<dbReference type="Proteomes" id="UP000515135">
    <property type="component" value="Unplaced"/>
</dbReference>
<name>A0A6P4XSJ9_BRABE</name>
<keyword evidence="2" id="KW-1185">Reference proteome</keyword>
<gene>
    <name evidence="3" type="primary">LOC109462839</name>
</gene>